<protein>
    <submittedName>
        <fullName evidence="1">Uncharacterized protein</fullName>
    </submittedName>
</protein>
<name>A0A645HM62_9ZZZZ</name>
<sequence>MDISILTDKQFDKLAYGLRDLQKEYPEESRACDLYGAFHDWDGTTGFHLPYYSWVDGLAKSLIEYQHK</sequence>
<organism evidence="1">
    <name type="scientific">bioreactor metagenome</name>
    <dbReference type="NCBI Taxonomy" id="1076179"/>
    <lineage>
        <taxon>unclassified sequences</taxon>
        <taxon>metagenomes</taxon>
        <taxon>ecological metagenomes</taxon>
    </lineage>
</organism>
<reference evidence="1" key="1">
    <citation type="submission" date="2019-08" db="EMBL/GenBank/DDBJ databases">
        <authorList>
            <person name="Kucharzyk K."/>
            <person name="Murdoch R.W."/>
            <person name="Higgins S."/>
            <person name="Loffler F."/>
        </authorList>
    </citation>
    <scope>NUCLEOTIDE SEQUENCE</scope>
</reference>
<accession>A0A645HM62</accession>
<dbReference type="EMBL" id="VSSQ01096337">
    <property type="protein sequence ID" value="MPN40128.1"/>
    <property type="molecule type" value="Genomic_DNA"/>
</dbReference>
<evidence type="ECO:0000313" key="1">
    <source>
        <dbReference type="EMBL" id="MPN40128.1"/>
    </source>
</evidence>
<dbReference type="Pfam" id="PF22745">
    <property type="entry name" value="Nlig-Ia"/>
    <property type="match status" value="1"/>
</dbReference>
<comment type="caution">
    <text evidence="1">The sequence shown here is derived from an EMBL/GenBank/DDBJ whole genome shotgun (WGS) entry which is preliminary data.</text>
</comment>
<proteinExistence type="predicted"/>
<gene>
    <name evidence="1" type="ORF">SDC9_187664</name>
</gene>
<dbReference type="AlphaFoldDB" id="A0A645HM62"/>